<feature type="domain" description="EF-hand" evidence="6">
    <location>
        <begin position="162"/>
        <end position="197"/>
    </location>
</feature>
<keyword evidence="5" id="KW-0106">Calcium</keyword>
<dbReference type="Pfam" id="PF05517">
    <property type="entry name" value="p25-alpha"/>
    <property type="match status" value="1"/>
</dbReference>
<dbReference type="InterPro" id="IPR011992">
    <property type="entry name" value="EF-hand-dom_pair"/>
</dbReference>
<comment type="caution">
    <text evidence="7">The sequence shown here is derived from an EMBL/GenBank/DDBJ whole genome shotgun (WGS) entry which is preliminary data.</text>
</comment>
<keyword evidence="3" id="KW-0479">Metal-binding</keyword>
<dbReference type="PROSITE" id="PS50222">
    <property type="entry name" value="EF_HAND_2"/>
    <property type="match status" value="4"/>
</dbReference>
<reference evidence="7 8" key="1">
    <citation type="submission" date="2016-02" db="EMBL/GenBank/DDBJ databases">
        <title>Genome analysis of coral dinoflagellate symbionts highlights evolutionary adaptations to a symbiotic lifestyle.</title>
        <authorList>
            <person name="Aranda M."/>
            <person name="Li Y."/>
            <person name="Liew Y.J."/>
            <person name="Baumgarten S."/>
            <person name="Simakov O."/>
            <person name="Wilson M."/>
            <person name="Piel J."/>
            <person name="Ashoor H."/>
            <person name="Bougouffa S."/>
            <person name="Bajic V.B."/>
            <person name="Ryu T."/>
            <person name="Ravasi T."/>
            <person name="Bayer T."/>
            <person name="Micklem G."/>
            <person name="Kim H."/>
            <person name="Bhak J."/>
            <person name="Lajeunesse T.C."/>
            <person name="Voolstra C.R."/>
        </authorList>
    </citation>
    <scope>NUCLEOTIDE SEQUENCE [LARGE SCALE GENOMIC DNA]</scope>
    <source>
        <strain evidence="7 8">CCMP2467</strain>
    </source>
</reference>
<evidence type="ECO:0000313" key="8">
    <source>
        <dbReference type="Proteomes" id="UP000186817"/>
    </source>
</evidence>
<evidence type="ECO:0000256" key="1">
    <source>
        <dbReference type="ARBA" id="ARBA00005253"/>
    </source>
</evidence>
<organism evidence="7 8">
    <name type="scientific">Symbiodinium microadriaticum</name>
    <name type="common">Dinoflagellate</name>
    <name type="synonym">Zooxanthella microadriatica</name>
    <dbReference type="NCBI Taxonomy" id="2951"/>
    <lineage>
        <taxon>Eukaryota</taxon>
        <taxon>Sar</taxon>
        <taxon>Alveolata</taxon>
        <taxon>Dinophyceae</taxon>
        <taxon>Suessiales</taxon>
        <taxon>Symbiodiniaceae</taxon>
        <taxon>Symbiodinium</taxon>
    </lineage>
</organism>
<dbReference type="CDD" id="cd00051">
    <property type="entry name" value="EFh"/>
    <property type="match status" value="1"/>
</dbReference>
<evidence type="ECO:0000256" key="2">
    <source>
        <dbReference type="ARBA" id="ARBA00010994"/>
    </source>
</evidence>
<dbReference type="InterPro" id="IPR008907">
    <property type="entry name" value="TPP/p25"/>
</dbReference>
<dbReference type="Gene3D" id="1.10.238.10">
    <property type="entry name" value="EF-hand"/>
    <property type="match status" value="3"/>
</dbReference>
<dbReference type="GO" id="GO:0015631">
    <property type="term" value="F:tubulin binding"/>
    <property type="evidence" value="ECO:0007669"/>
    <property type="project" value="InterPro"/>
</dbReference>
<comment type="similarity">
    <text evidence="1">Belongs to the centrin family.</text>
</comment>
<keyword evidence="8" id="KW-1185">Reference proteome</keyword>
<dbReference type="Proteomes" id="UP000186817">
    <property type="component" value="Unassembled WGS sequence"/>
</dbReference>
<dbReference type="FunFam" id="1.10.238.10:FF:000178">
    <property type="entry name" value="Calmodulin-2 A"/>
    <property type="match status" value="1"/>
</dbReference>
<dbReference type="SUPFAM" id="SSF47473">
    <property type="entry name" value="EF-hand"/>
    <property type="match status" value="3"/>
</dbReference>
<dbReference type="Pfam" id="PF13499">
    <property type="entry name" value="EF-hand_7"/>
    <property type="match status" value="2"/>
</dbReference>
<feature type="domain" description="EF-hand" evidence="6">
    <location>
        <begin position="126"/>
        <end position="161"/>
    </location>
</feature>
<dbReference type="InterPro" id="IPR018247">
    <property type="entry name" value="EF_Hand_1_Ca_BS"/>
</dbReference>
<feature type="domain" description="EF-hand" evidence="6">
    <location>
        <begin position="212"/>
        <end position="247"/>
    </location>
</feature>
<dbReference type="PROSITE" id="PS00018">
    <property type="entry name" value="EF_HAND_1"/>
    <property type="match status" value="3"/>
</dbReference>
<evidence type="ECO:0000256" key="3">
    <source>
        <dbReference type="ARBA" id="ARBA00022723"/>
    </source>
</evidence>
<dbReference type="GO" id="GO:0043226">
    <property type="term" value="C:organelle"/>
    <property type="evidence" value="ECO:0007669"/>
    <property type="project" value="UniProtKB-ARBA"/>
</dbReference>
<accession>A0A1Q9DA86</accession>
<dbReference type="AlphaFoldDB" id="A0A1Q9DA86"/>
<proteinExistence type="inferred from homology"/>
<comment type="similarity">
    <text evidence="2">Belongs to the TPPP family.</text>
</comment>
<evidence type="ECO:0000256" key="4">
    <source>
        <dbReference type="ARBA" id="ARBA00022737"/>
    </source>
</evidence>
<evidence type="ECO:0000259" key="6">
    <source>
        <dbReference type="PROSITE" id="PS50222"/>
    </source>
</evidence>
<keyword evidence="4" id="KW-0677">Repeat</keyword>
<feature type="domain" description="EF-hand" evidence="6">
    <location>
        <begin position="250"/>
        <end position="282"/>
    </location>
</feature>
<dbReference type="OrthoDB" id="191686at2759"/>
<dbReference type="CDD" id="cd15898">
    <property type="entry name" value="EFh_PI-PLC"/>
    <property type="match status" value="1"/>
</dbReference>
<protein>
    <submittedName>
        <fullName evidence="7">Calmodulin</fullName>
    </submittedName>
</protein>
<evidence type="ECO:0000313" key="7">
    <source>
        <dbReference type="EMBL" id="OLP92050.1"/>
    </source>
</evidence>
<dbReference type="GO" id="GO:0046785">
    <property type="term" value="P:microtubule polymerization"/>
    <property type="evidence" value="ECO:0007669"/>
    <property type="project" value="InterPro"/>
</dbReference>
<dbReference type="InterPro" id="IPR002048">
    <property type="entry name" value="EF_hand_dom"/>
</dbReference>
<sequence>MKEPVLPCLKRGLRGGGADGRMVAELEGATDLVDLTGRVKEVFGRYRADDRRSFLTRPEMQRMLNDLMPNTSYKLLDKLLKEIDGDGADGKFTTPEFVDWLVGKAGLSRQAQRVVLRAIVEATGDSLGARVMEMFDRYDLDGSCFLERHELMKVLRVLDSEITTAEIQRVLEELDTSGDGRVSYKEFLAWLHIGGSLARKLSSKLKQVTGPVREKRVKDAFNLYDVSGDGFLDISELRNAMGKMFLFNQEEVNKICADLDTSNDGVISYKEFSIWMRKGSTSKEVLKGKTILAPIDSDGLDAVFYVFCGPGKTEMEMKDFVKFCKNCKFVDSTLPPAVAELVFNDHRVKPHGRRTIDFFEFAVALELLAERRNAKVSDLHTVALLTGGPQAQLKGAVVETAANKGPVRKQHASKGVAKKMKPILDDKEGWKRDVENSELWKKFGIGTSAGRCLRQIYCPSEVSQPTPPCTGLPHVRRSSAHLQKFAGPLAQVRHLALPKIAETSGAPPGNEGLGKSISLPALSALRMSPGPCLQ</sequence>
<dbReference type="SMART" id="SM00054">
    <property type="entry name" value="EFh"/>
    <property type="match status" value="5"/>
</dbReference>
<dbReference type="GO" id="GO:0005509">
    <property type="term" value="F:calcium ion binding"/>
    <property type="evidence" value="ECO:0007669"/>
    <property type="project" value="InterPro"/>
</dbReference>
<evidence type="ECO:0000256" key="5">
    <source>
        <dbReference type="ARBA" id="ARBA00022837"/>
    </source>
</evidence>
<dbReference type="EMBL" id="LSRX01000636">
    <property type="protein sequence ID" value="OLP92050.1"/>
    <property type="molecule type" value="Genomic_DNA"/>
</dbReference>
<name>A0A1Q9DA86_SYMMI</name>
<dbReference type="PANTHER" id="PTHR45942">
    <property type="entry name" value="PROTEIN PHOSPATASE 3 REGULATORY SUBUNIT B ALPHA ISOFORM TYPE 1"/>
    <property type="match status" value="1"/>
</dbReference>
<gene>
    <name evidence="7" type="primary">Calmodulin</name>
    <name evidence="7" type="ORF">AK812_SmicGene26174</name>
</gene>